<name>A0ACA9KJG7_9GLOM</name>
<feature type="non-terminal residue" evidence="1">
    <location>
        <position position="1"/>
    </location>
</feature>
<gene>
    <name evidence="1" type="ORF">ACOLOM_LOCUS1853</name>
</gene>
<reference evidence="1" key="1">
    <citation type="submission" date="2021-06" db="EMBL/GenBank/DDBJ databases">
        <authorList>
            <person name="Kallberg Y."/>
            <person name="Tangrot J."/>
            <person name="Rosling A."/>
        </authorList>
    </citation>
    <scope>NUCLEOTIDE SEQUENCE</scope>
    <source>
        <strain evidence="1">CL356</strain>
    </source>
</reference>
<evidence type="ECO:0000313" key="2">
    <source>
        <dbReference type="Proteomes" id="UP000789525"/>
    </source>
</evidence>
<accession>A0ACA9KJG7</accession>
<organism evidence="1 2">
    <name type="scientific">Acaulospora colombiana</name>
    <dbReference type="NCBI Taxonomy" id="27376"/>
    <lineage>
        <taxon>Eukaryota</taxon>
        <taxon>Fungi</taxon>
        <taxon>Fungi incertae sedis</taxon>
        <taxon>Mucoromycota</taxon>
        <taxon>Glomeromycotina</taxon>
        <taxon>Glomeromycetes</taxon>
        <taxon>Diversisporales</taxon>
        <taxon>Acaulosporaceae</taxon>
        <taxon>Acaulospora</taxon>
    </lineage>
</organism>
<sequence>RIPLLLQVLEGTDLVIADAKRATTVTAMDEITTETAVEKTPYQDKPVLENEARKEMNKTTKQKVPISLEELMQKHETEKQANDRKPDKMVIGILGVAHTTLSSRLTSFTGYGRDRRDYYDRYDRDRFERYERPRGRDRDNVDKRSTDKSEANEGEKLDDKELQAIRERYMGGERKKRKIRKMNEKKFVFDWDAGEDTSQDFNPLYATKHNAQMFGRGHFAGIDIKEQKRDRAQFYNQLLEERRTLDQKDRAEERMEIDRKKELKSMWDDRHWSEKPLSEMKERDWRIFKEDFNITTKGGSIPNPIRSWVESGLPERILKLIESIDYKEPTPIQRQAIPIGLQNRDIIGIAETGSGKTASFVIPMLVYISDLPKLCEENMSDGPYALILAPTRELAQQIEQETLKFAAPMGFNCVSIVGGHAVEEQAFNLRNGAEIIIATPGRLKDCLDRRILVLNQCTYVVMDEADRMIDMGFETDVNLILDALPVSNVKPDTEEAENPAEMLKKIGQKERYRQTVMFSATMPAAVERLAKRCVVIVTIGTAGQAVDTVEQRVEMINDESRKKARLLELLQESFDPPIIIFVNQKKGCDVLARALNKLGYRATTLHGGKTQEQRENALAHLKNGTMDILVATDVAGRGIDVKNVSLVINYDMAKNIEDYTHRIGRTGRAGQSGVAISFLSNADADIMYDLKQMILKSPISRVPPELASHPSAMAKPGTYVSKRKHEETIFQ</sequence>
<dbReference type="EMBL" id="CAJVPT010002215">
    <property type="protein sequence ID" value="CAG8477371.1"/>
    <property type="molecule type" value="Genomic_DNA"/>
</dbReference>
<keyword evidence="2" id="KW-1185">Reference proteome</keyword>
<protein>
    <submittedName>
        <fullName evidence="1">2651_t:CDS:1</fullName>
    </submittedName>
</protein>
<comment type="caution">
    <text evidence="1">The sequence shown here is derived from an EMBL/GenBank/DDBJ whole genome shotgun (WGS) entry which is preliminary data.</text>
</comment>
<evidence type="ECO:0000313" key="1">
    <source>
        <dbReference type="EMBL" id="CAG8477371.1"/>
    </source>
</evidence>
<proteinExistence type="predicted"/>
<dbReference type="Proteomes" id="UP000789525">
    <property type="component" value="Unassembled WGS sequence"/>
</dbReference>